<evidence type="ECO:0000313" key="2">
    <source>
        <dbReference type="EMBL" id="MDR7327457.1"/>
    </source>
</evidence>
<comment type="caution">
    <text evidence="2">The sequence shown here is derived from an EMBL/GenBank/DDBJ whole genome shotgun (WGS) entry which is preliminary data.</text>
</comment>
<dbReference type="Pfam" id="PF12728">
    <property type="entry name" value="HTH_17"/>
    <property type="match status" value="1"/>
</dbReference>
<gene>
    <name evidence="2" type="ORF">J2S44_007707</name>
</gene>
<dbReference type="InterPro" id="IPR009061">
    <property type="entry name" value="DNA-bd_dom_put_sf"/>
</dbReference>
<dbReference type="EMBL" id="JAVDYC010000001">
    <property type="protein sequence ID" value="MDR7327457.1"/>
    <property type="molecule type" value="Genomic_DNA"/>
</dbReference>
<dbReference type="SUPFAM" id="SSF46955">
    <property type="entry name" value="Putative DNA-binding domain"/>
    <property type="match status" value="1"/>
</dbReference>
<organism evidence="2 3">
    <name type="scientific">Catenuloplanes niger</name>
    <dbReference type="NCBI Taxonomy" id="587534"/>
    <lineage>
        <taxon>Bacteria</taxon>
        <taxon>Bacillati</taxon>
        <taxon>Actinomycetota</taxon>
        <taxon>Actinomycetes</taxon>
        <taxon>Micromonosporales</taxon>
        <taxon>Micromonosporaceae</taxon>
        <taxon>Catenuloplanes</taxon>
    </lineage>
</organism>
<dbReference type="RefSeq" id="WP_310424799.1">
    <property type="nucleotide sequence ID" value="NZ_JAVDYC010000001.1"/>
</dbReference>
<dbReference type="InterPro" id="IPR041657">
    <property type="entry name" value="HTH_17"/>
</dbReference>
<proteinExistence type="predicted"/>
<keyword evidence="3" id="KW-1185">Reference proteome</keyword>
<reference evidence="2 3" key="1">
    <citation type="submission" date="2023-07" db="EMBL/GenBank/DDBJ databases">
        <title>Sequencing the genomes of 1000 actinobacteria strains.</title>
        <authorList>
            <person name="Klenk H.-P."/>
        </authorList>
    </citation>
    <scope>NUCLEOTIDE SEQUENCE [LARGE SCALE GENOMIC DNA]</scope>
    <source>
        <strain evidence="2 3">DSM 44711</strain>
    </source>
</reference>
<protein>
    <recommendedName>
        <fullName evidence="1">Helix-turn-helix domain-containing protein</fullName>
    </recommendedName>
</protein>
<dbReference type="Proteomes" id="UP001183629">
    <property type="component" value="Unassembled WGS sequence"/>
</dbReference>
<evidence type="ECO:0000259" key="1">
    <source>
        <dbReference type="Pfam" id="PF12728"/>
    </source>
</evidence>
<sequence length="79" mass="9237">MRLRAVESLDFTQLEDHTLITTEELARFLRIDPSSVRRWRTGRPQQGPPFIPMSDRVIMYQVADVRQWLASKRVVPEAA</sequence>
<name>A0AAE3ZX04_9ACTN</name>
<evidence type="ECO:0000313" key="3">
    <source>
        <dbReference type="Proteomes" id="UP001183629"/>
    </source>
</evidence>
<accession>A0AAE3ZX04</accession>
<dbReference type="AlphaFoldDB" id="A0AAE3ZX04"/>
<feature type="domain" description="Helix-turn-helix" evidence="1">
    <location>
        <begin position="20"/>
        <end position="72"/>
    </location>
</feature>